<dbReference type="PANTHER" id="PTHR43135">
    <property type="entry name" value="ALPHA-D-RIBOSE 1-METHYLPHOSPHONATE 5-TRIPHOSPHATE DIPHOSPHATASE"/>
    <property type="match status" value="1"/>
</dbReference>
<evidence type="ECO:0000259" key="1">
    <source>
        <dbReference type="Pfam" id="PF01979"/>
    </source>
</evidence>
<dbReference type="Gene3D" id="3.30.110.90">
    <property type="entry name" value="Amidohydrolase"/>
    <property type="match status" value="1"/>
</dbReference>
<dbReference type="SUPFAM" id="SSF51338">
    <property type="entry name" value="Composite domain of metallo-dependent hydrolases"/>
    <property type="match status" value="1"/>
</dbReference>
<protein>
    <recommendedName>
        <fullName evidence="1">Amidohydrolase-related domain-containing protein</fullName>
    </recommendedName>
</protein>
<keyword evidence="3" id="KW-1185">Reference proteome</keyword>
<dbReference type="PANTHER" id="PTHR43135:SF3">
    <property type="entry name" value="ALPHA-D-RIBOSE 1-METHYLPHOSPHONATE 5-TRIPHOSPHATE DIPHOSPHATASE"/>
    <property type="match status" value="1"/>
</dbReference>
<dbReference type="Gene3D" id="3.20.20.140">
    <property type="entry name" value="Metal-dependent hydrolases"/>
    <property type="match status" value="1"/>
</dbReference>
<accession>A0A2A9NX91</accession>
<dbReference type="InterPro" id="IPR011042">
    <property type="entry name" value="6-blade_b-propeller_TolB-like"/>
</dbReference>
<dbReference type="STRING" id="703135.A0A2A9NX91"/>
<sequence>MRLDVHPVSGDIVFDILGDLYCLPGSEALAFHSERVHSPPIRARPVLLGVPHDSDPHFSPNGDRLVFRSDAELGVENIWVIAWRGCEAMDVRSIDREDIVEAMKRKDEEEQMLVAGIRESQDRKLRRLIREGRERAQRVTNETYRWVSDARFHPLGDKIIATKWYTSERSLGAGEGWEYDVPSVGVLGNKNHRTVVSGSGTRVVSRTLPLGWGPQEYGDQQIGPEQLIWSGIDSLIYSKNVRDASAFTYSKDVHSGIYAIYSRNLTSGHTELLVDAFPGGASRPELSHDGRTLAFVRRERDKEILVLKDLVSGTIHYAWDGLTYDLTAISAPMGTYPSFSFIPDDSAIVIWAAGRIYKVPLVVNSMGERRASNESPVVIEFNVHIEKRLAETVRGGVDLVYHETQSLMQVRALTELNANDDGKRVVFQAAGRTYLHSIETGNTLKVPTLHEKSPYYSPSFVPRANNFIIHARWSDVHFTSLEIANIETQSIHEIEGLPLGRYIAPTLCECAGGKRQIAIVKTGGDVLTGDVVATAHTGLYIGDIKLPSHEQDSSRLSIENLRLISVEIDTTDRISLRFLNGNKHLLVQQSTRAFVIDLATKHKKQEQTVSNTVASGKMTMQVAVSPKLSKKGHKHRPANVAFVDVFNVYLVPATRHSNFDDLWSKPGNATTGLARLSLDGGHDITWSGDGKHLFWLLGPHLHSLEVSKLDKCASAIRHDGSTFGLSCIKDLLWHREIIVQQSTDIARLKEDATLAAHVHKEWLHIENNADVVVINNATILTMETGEVDEDLIQGGRLVVQGGVIQSIETSEESKIPEGATVIDAQGGFIVPGFVDVHAHWNGFETKYPAASWEMAAYLSHGVTTVHNPSASIVGGVNERNRIEGGQIIGPRIFTVGEIIYGAGISLHQDIVDQAEAQSALVRLKVEGGPMTISYKNYNLPSRASRQRLLLSARNLSMSCVPEGGMNFDWDLTYIVDGMTTVEHALPIPTLFEDVRILFVASGTGSTPTHIVNYGGVFGEQYLWATEDIPNNPKLRRFTRHDILEGVSESTARPRNSYALFNTSASVAMMVKNGLLANIGAHGEPPLGVMYHAEMFFTQQGGLTNYEVLRAATVHGATTLGLNGSLGTLTAGKLADFLVYPPGVDLLHGDISETRKLALVARGGRIWDASTLEEMWPVKGRQLVLPPINP</sequence>
<dbReference type="Pfam" id="PF07676">
    <property type="entry name" value="PD40"/>
    <property type="match status" value="1"/>
</dbReference>
<dbReference type="Gene3D" id="1.20.58.520">
    <property type="entry name" value="Amidohydrolase"/>
    <property type="match status" value="1"/>
</dbReference>
<dbReference type="GO" id="GO:0016810">
    <property type="term" value="F:hydrolase activity, acting on carbon-nitrogen (but not peptide) bonds"/>
    <property type="evidence" value="ECO:0007669"/>
    <property type="project" value="InterPro"/>
</dbReference>
<dbReference type="EMBL" id="KZ301979">
    <property type="protein sequence ID" value="PFH52496.1"/>
    <property type="molecule type" value="Genomic_DNA"/>
</dbReference>
<dbReference type="InterPro" id="IPR006680">
    <property type="entry name" value="Amidohydro-rel"/>
</dbReference>
<reference evidence="2 3" key="1">
    <citation type="submission" date="2014-02" db="EMBL/GenBank/DDBJ databases">
        <title>Transposable element dynamics among asymbiotic and ectomycorrhizal Amanita fungi.</title>
        <authorList>
            <consortium name="DOE Joint Genome Institute"/>
            <person name="Hess J."/>
            <person name="Skrede I."/>
            <person name="Wolfe B."/>
            <person name="LaButti K."/>
            <person name="Ohm R.A."/>
            <person name="Grigoriev I.V."/>
            <person name="Pringle A."/>
        </authorList>
    </citation>
    <scope>NUCLEOTIDE SEQUENCE [LARGE SCALE GENOMIC DNA]</scope>
    <source>
        <strain evidence="2 3">SKay4041</strain>
    </source>
</reference>
<dbReference type="SUPFAM" id="SSF51556">
    <property type="entry name" value="Metallo-dependent hydrolases"/>
    <property type="match status" value="1"/>
</dbReference>
<dbReference type="InterPro" id="IPR011659">
    <property type="entry name" value="WD40"/>
</dbReference>
<dbReference type="Gene3D" id="2.120.10.30">
    <property type="entry name" value="TolB, C-terminal domain"/>
    <property type="match status" value="1"/>
</dbReference>
<feature type="domain" description="Amidohydrolase-related" evidence="1">
    <location>
        <begin position="1098"/>
        <end position="1139"/>
    </location>
</feature>
<evidence type="ECO:0000313" key="3">
    <source>
        <dbReference type="Proteomes" id="UP000242287"/>
    </source>
</evidence>
<dbReference type="InterPro" id="IPR032466">
    <property type="entry name" value="Metal_Hydrolase"/>
</dbReference>
<organism evidence="2 3">
    <name type="scientific">Amanita thiersii Skay4041</name>
    <dbReference type="NCBI Taxonomy" id="703135"/>
    <lineage>
        <taxon>Eukaryota</taxon>
        <taxon>Fungi</taxon>
        <taxon>Dikarya</taxon>
        <taxon>Basidiomycota</taxon>
        <taxon>Agaricomycotina</taxon>
        <taxon>Agaricomycetes</taxon>
        <taxon>Agaricomycetidae</taxon>
        <taxon>Agaricales</taxon>
        <taxon>Pluteineae</taxon>
        <taxon>Amanitaceae</taxon>
        <taxon>Amanita</taxon>
    </lineage>
</organism>
<dbReference type="InterPro" id="IPR051781">
    <property type="entry name" value="Metallo-dep_Hydrolase"/>
</dbReference>
<dbReference type="SUPFAM" id="SSF82171">
    <property type="entry name" value="DPP6 N-terminal domain-like"/>
    <property type="match status" value="1"/>
</dbReference>
<dbReference type="Proteomes" id="UP000242287">
    <property type="component" value="Unassembled WGS sequence"/>
</dbReference>
<dbReference type="InterPro" id="IPR011059">
    <property type="entry name" value="Metal-dep_hydrolase_composite"/>
</dbReference>
<dbReference type="Pfam" id="PF01979">
    <property type="entry name" value="Amidohydro_1"/>
    <property type="match status" value="1"/>
</dbReference>
<proteinExistence type="predicted"/>
<evidence type="ECO:0000313" key="2">
    <source>
        <dbReference type="EMBL" id="PFH52496.1"/>
    </source>
</evidence>
<dbReference type="AlphaFoldDB" id="A0A2A9NX91"/>
<dbReference type="OrthoDB" id="194468at2759"/>
<dbReference type="Gene3D" id="2.30.40.10">
    <property type="entry name" value="Urease, subunit C, domain 1"/>
    <property type="match status" value="2"/>
</dbReference>
<gene>
    <name evidence="2" type="ORF">AMATHDRAFT_173604</name>
</gene>
<name>A0A2A9NX91_9AGAR</name>